<evidence type="ECO:0000313" key="3">
    <source>
        <dbReference type="EMBL" id="PXF62373.1"/>
    </source>
</evidence>
<dbReference type="InterPro" id="IPR016174">
    <property type="entry name" value="Di-haem_cyt_TM"/>
</dbReference>
<organism evidence="3 4">
    <name type="scientific">Kangiella spongicola</name>
    <dbReference type="NCBI Taxonomy" id="796379"/>
    <lineage>
        <taxon>Bacteria</taxon>
        <taxon>Pseudomonadati</taxon>
        <taxon>Pseudomonadota</taxon>
        <taxon>Gammaproteobacteria</taxon>
        <taxon>Kangiellales</taxon>
        <taxon>Kangiellaceae</taxon>
        <taxon>Kangiella</taxon>
    </lineage>
</organism>
<evidence type="ECO:0000259" key="2">
    <source>
        <dbReference type="PROSITE" id="PS51002"/>
    </source>
</evidence>
<comment type="subunit">
    <text evidence="1">The main subunits of complex b-c1 are: cytochrome b, cytochrome c1 and the Rieske protein.</text>
</comment>
<dbReference type="SUPFAM" id="SSF81342">
    <property type="entry name" value="Transmembrane di-heme cytochromes"/>
    <property type="match status" value="1"/>
</dbReference>
<dbReference type="Proteomes" id="UP000247689">
    <property type="component" value="Unassembled WGS sequence"/>
</dbReference>
<proteinExistence type="predicted"/>
<evidence type="ECO:0000256" key="1">
    <source>
        <dbReference type="ARBA" id="ARBA00011649"/>
    </source>
</evidence>
<dbReference type="AlphaFoldDB" id="A0A318D0Q5"/>
<dbReference type="GO" id="GO:0009055">
    <property type="term" value="F:electron transfer activity"/>
    <property type="evidence" value="ECO:0007669"/>
    <property type="project" value="InterPro"/>
</dbReference>
<dbReference type="Pfam" id="PF00033">
    <property type="entry name" value="Cytochrome_B"/>
    <property type="match status" value="1"/>
</dbReference>
<dbReference type="InterPro" id="IPR005797">
    <property type="entry name" value="Cyt_b/b6_N"/>
</dbReference>
<dbReference type="GO" id="GO:0022904">
    <property type="term" value="P:respiratory electron transport chain"/>
    <property type="evidence" value="ECO:0007669"/>
    <property type="project" value="InterPro"/>
</dbReference>
<accession>A0A318D0Q5</accession>
<protein>
    <recommendedName>
        <fullName evidence="2">Cytochrome b/b6 N-terminal region profile domain-containing protein</fullName>
    </recommendedName>
</protein>
<dbReference type="Gene3D" id="1.20.810.10">
    <property type="entry name" value="Cytochrome Bc1 Complex, Chain C"/>
    <property type="match status" value="1"/>
</dbReference>
<dbReference type="GO" id="GO:0016020">
    <property type="term" value="C:membrane"/>
    <property type="evidence" value="ECO:0007669"/>
    <property type="project" value="InterPro"/>
</dbReference>
<dbReference type="OrthoDB" id="9554162at2"/>
<sequence>MRNIHANGASLFFICAYLHIARGFYYGSYLYKET</sequence>
<dbReference type="InterPro" id="IPR027387">
    <property type="entry name" value="Cytb/b6-like_sf"/>
</dbReference>
<feature type="domain" description="Cytochrome b/b6 N-terminal region profile" evidence="2">
    <location>
        <begin position="1"/>
        <end position="34"/>
    </location>
</feature>
<gene>
    <name evidence="3" type="ORF">DL796_11855</name>
</gene>
<comment type="caution">
    <text evidence="3">The sequence shown here is derived from an EMBL/GenBank/DDBJ whole genome shotgun (WGS) entry which is preliminary data.</text>
</comment>
<keyword evidence="4" id="KW-1185">Reference proteome</keyword>
<dbReference type="GO" id="GO:0016491">
    <property type="term" value="F:oxidoreductase activity"/>
    <property type="evidence" value="ECO:0007669"/>
    <property type="project" value="InterPro"/>
</dbReference>
<reference evidence="3 4" key="1">
    <citation type="submission" date="2018-05" db="EMBL/GenBank/DDBJ databases">
        <title>Kangiella spongicola genome sequence.</title>
        <authorList>
            <person name="Maclea K.S."/>
            <person name="Goen A.E."/>
            <person name="Kelley C."/>
            <person name="Underriner A."/>
            <person name="Silverwood T."/>
            <person name="Trachtenberg A.M."/>
        </authorList>
    </citation>
    <scope>NUCLEOTIDE SEQUENCE [LARGE SCALE GENOMIC DNA]</scope>
    <source>
        <strain evidence="3 4">ATCC BAA-2076</strain>
    </source>
</reference>
<dbReference type="PROSITE" id="PS51002">
    <property type="entry name" value="CYTB_NTER"/>
    <property type="match status" value="1"/>
</dbReference>
<dbReference type="EMBL" id="QICH01000024">
    <property type="protein sequence ID" value="PXF62373.1"/>
    <property type="molecule type" value="Genomic_DNA"/>
</dbReference>
<name>A0A318D0Q5_9GAMM</name>
<evidence type="ECO:0000313" key="4">
    <source>
        <dbReference type="Proteomes" id="UP000247689"/>
    </source>
</evidence>